<dbReference type="AlphaFoldDB" id="Q1MCT8"/>
<dbReference type="eggNOG" id="COG2148">
    <property type="taxonomic scope" value="Bacteria"/>
</dbReference>
<keyword evidence="3" id="KW-1133">Transmembrane helix</keyword>
<dbReference type="Pfam" id="PF02397">
    <property type="entry name" value="Bac_transf"/>
    <property type="match status" value="1"/>
</dbReference>
<organism evidence="5 6">
    <name type="scientific">Rhizobium johnstonii (strain DSM 114642 / LMG 32736 / 3841)</name>
    <name type="common">Rhizobium leguminosarum bv. viciae</name>
    <dbReference type="NCBI Taxonomy" id="216596"/>
    <lineage>
        <taxon>Bacteria</taxon>
        <taxon>Pseudomonadati</taxon>
        <taxon>Pseudomonadota</taxon>
        <taxon>Alphaproteobacteria</taxon>
        <taxon>Hyphomicrobiales</taxon>
        <taxon>Rhizobiaceae</taxon>
        <taxon>Rhizobium/Agrobacterium group</taxon>
        <taxon>Rhizobium</taxon>
        <taxon>Rhizobium johnstonii</taxon>
    </lineage>
</organism>
<dbReference type="GO" id="GO:0000271">
    <property type="term" value="P:polysaccharide biosynthetic process"/>
    <property type="evidence" value="ECO:0007669"/>
    <property type="project" value="UniProtKB-KW"/>
</dbReference>
<evidence type="ECO:0000256" key="3">
    <source>
        <dbReference type="SAM" id="Phobius"/>
    </source>
</evidence>
<evidence type="ECO:0000256" key="1">
    <source>
        <dbReference type="ARBA" id="ARBA00006464"/>
    </source>
</evidence>
<dbReference type="GO" id="GO:0016780">
    <property type="term" value="F:phosphotransferase activity, for other substituted phosphate groups"/>
    <property type="evidence" value="ECO:0007669"/>
    <property type="project" value="TreeGrafter"/>
</dbReference>
<evidence type="ECO:0000259" key="4">
    <source>
        <dbReference type="Pfam" id="PF02397"/>
    </source>
</evidence>
<dbReference type="Proteomes" id="UP000006575">
    <property type="component" value="Chromosome"/>
</dbReference>
<evidence type="ECO:0000256" key="2">
    <source>
        <dbReference type="ARBA" id="ARBA00023169"/>
    </source>
</evidence>
<keyword evidence="3" id="KW-0472">Membrane</keyword>
<comment type="similarity">
    <text evidence="1">Belongs to the bacterial sugar transferase family.</text>
</comment>
<dbReference type="InterPro" id="IPR003362">
    <property type="entry name" value="Bact_transf"/>
</dbReference>
<gene>
    <name evidence="5" type="primary">pssA</name>
    <name evidence="5" type="ordered locus">RL3752</name>
</gene>
<keyword evidence="5" id="KW-0808">Transferase</keyword>
<feature type="domain" description="Bacterial sugar transferase" evidence="4">
    <location>
        <begin position="69"/>
        <end position="255"/>
    </location>
</feature>
<dbReference type="EnsemblBacteria" id="CAK09242">
    <property type="protein sequence ID" value="CAK09242"/>
    <property type="gene ID" value="RL3752"/>
</dbReference>
<name>Q1MCT8_RHIJ3</name>
<accession>Q1MCT8</accession>
<keyword evidence="2" id="KW-0270">Exopolysaccharide synthesis</keyword>
<dbReference type="PANTHER" id="PTHR30576:SF0">
    <property type="entry name" value="UNDECAPRENYL-PHOSPHATE N-ACETYLGALACTOSAMINYL 1-PHOSPHATE TRANSFERASE-RELATED"/>
    <property type="match status" value="1"/>
</dbReference>
<sequence length="263" mass="29267">MTGLTIDRLLPPRPLEDNRVRSLSITELNNSISTESFRPSRRQQPSLKIQTPVIHSDAPQAPLVDLVLKRAFDIVSSLSALLVLAPFLLFVALLIKIDSPGPVLFKQTRWGKNCKAIKVYKFRSMRTDLCDVSGVAQTVMNDPRVTRVGAILRRTNVDELPQLLNVLLGHMSVVGPRCHAIGMRAGGVLYEELVPEYHQRHAMRPGMTGLAQMRGLRGPTDRPAKARARIASDLYYVGNFSILMDMRIIFGTVVSELTRGKGF</sequence>
<dbReference type="EMBL" id="AM236080">
    <property type="protein sequence ID" value="CAK09242.1"/>
    <property type="molecule type" value="Genomic_DNA"/>
</dbReference>
<dbReference type="KEGG" id="rle:RL3752"/>
<keyword evidence="6" id="KW-1185">Reference proteome</keyword>
<reference evidence="5 6" key="1">
    <citation type="journal article" date="2006" name="Genome Biol.">
        <title>The genome of Rhizobium leguminosarum has recognizable core and accessory components.</title>
        <authorList>
            <person name="Young J.W."/>
            <person name="Crossman L.C."/>
            <person name="Johnston A.W.B."/>
            <person name="Thomson N.R."/>
            <person name="Ghazoui Z.F."/>
            <person name="Hull K.H."/>
            <person name="Wexler M."/>
            <person name="Curson A.R.J."/>
            <person name="Todd J.D."/>
            <person name="Poole P.S."/>
            <person name="Mauchline T.H."/>
            <person name="East A.K."/>
            <person name="Quail M.A."/>
            <person name="Churcher C."/>
            <person name="Arrowsmith C."/>
            <person name="Cherevach A."/>
            <person name="Chillingworth T."/>
            <person name="Clarke K."/>
            <person name="Cronin A."/>
            <person name="Davis P."/>
            <person name="Fraser A."/>
            <person name="Hance Z."/>
            <person name="Hauser H."/>
            <person name="Jagels K."/>
            <person name="Moule S."/>
            <person name="Mungall K."/>
            <person name="Norbertczak H."/>
            <person name="Rabbinowitsch E."/>
            <person name="Sanders M."/>
            <person name="Simmonds M."/>
            <person name="Whitehead S."/>
            <person name="Parkhill J."/>
        </authorList>
    </citation>
    <scope>NUCLEOTIDE SEQUENCE [LARGE SCALE GENOMIC DNA]</scope>
    <source>
        <strain evidence="6">DSM 114642 / LMG 32736 / 3841</strain>
    </source>
</reference>
<evidence type="ECO:0000313" key="6">
    <source>
        <dbReference type="Proteomes" id="UP000006575"/>
    </source>
</evidence>
<dbReference type="PANTHER" id="PTHR30576">
    <property type="entry name" value="COLANIC BIOSYNTHESIS UDP-GLUCOSE LIPID CARRIER TRANSFERASE"/>
    <property type="match status" value="1"/>
</dbReference>
<feature type="transmembrane region" description="Helical" evidence="3">
    <location>
        <begin position="74"/>
        <end position="95"/>
    </location>
</feature>
<dbReference type="HOGENOM" id="CLU_024920_1_2_5"/>
<proteinExistence type="inferred from homology"/>
<keyword evidence="3" id="KW-0812">Transmembrane</keyword>
<evidence type="ECO:0000313" key="5">
    <source>
        <dbReference type="EMBL" id="CAK09242.1"/>
    </source>
</evidence>
<dbReference type="SMR" id="Q1MCT8"/>
<protein>
    <submittedName>
        <fullName evidence="5">Transferase involved in acidic exopolysaccharide biosynthesis</fullName>
    </submittedName>
</protein>